<dbReference type="Pfam" id="PF07715">
    <property type="entry name" value="Plug"/>
    <property type="match status" value="1"/>
</dbReference>
<dbReference type="InterPro" id="IPR057601">
    <property type="entry name" value="Oar-like_b-barrel"/>
</dbReference>
<evidence type="ECO:0000256" key="6">
    <source>
        <dbReference type="ARBA" id="ARBA00023136"/>
    </source>
</evidence>
<evidence type="ECO:0000256" key="7">
    <source>
        <dbReference type="ARBA" id="ARBA00023237"/>
    </source>
</evidence>
<evidence type="ECO:0000256" key="2">
    <source>
        <dbReference type="ARBA" id="ARBA00022448"/>
    </source>
</evidence>
<dbReference type="PANTHER" id="PTHR30069:SF29">
    <property type="entry name" value="HEMOGLOBIN AND HEMOGLOBIN-HAPTOGLOBIN-BINDING PROTEIN 1-RELATED"/>
    <property type="match status" value="1"/>
</dbReference>
<dbReference type="Proteomes" id="UP000004095">
    <property type="component" value="Unassembled WGS sequence"/>
</dbReference>
<dbReference type="AlphaFoldDB" id="A1ZT48"/>
<dbReference type="SUPFAM" id="SSF56935">
    <property type="entry name" value="Porins"/>
    <property type="match status" value="1"/>
</dbReference>
<evidence type="ECO:0000256" key="5">
    <source>
        <dbReference type="ARBA" id="ARBA00022729"/>
    </source>
</evidence>
<keyword evidence="7 8" id="KW-0998">Cell outer membrane</keyword>
<evidence type="ECO:0000259" key="9">
    <source>
        <dbReference type="Pfam" id="PF07715"/>
    </source>
</evidence>
<evidence type="ECO:0000256" key="4">
    <source>
        <dbReference type="ARBA" id="ARBA00022692"/>
    </source>
</evidence>
<dbReference type="InterPro" id="IPR037066">
    <property type="entry name" value="Plug_dom_sf"/>
</dbReference>
<dbReference type="Pfam" id="PF13715">
    <property type="entry name" value="CarbopepD_reg_2"/>
    <property type="match status" value="1"/>
</dbReference>
<dbReference type="Gene3D" id="2.40.170.20">
    <property type="entry name" value="TonB-dependent receptor, beta-barrel domain"/>
    <property type="match status" value="1"/>
</dbReference>
<dbReference type="PANTHER" id="PTHR30069">
    <property type="entry name" value="TONB-DEPENDENT OUTER MEMBRANE RECEPTOR"/>
    <property type="match status" value="1"/>
</dbReference>
<dbReference type="GO" id="GO:0015344">
    <property type="term" value="F:siderophore uptake transmembrane transporter activity"/>
    <property type="evidence" value="ECO:0007669"/>
    <property type="project" value="TreeGrafter"/>
</dbReference>
<gene>
    <name evidence="11" type="ORF">M23134_07033</name>
</gene>
<keyword evidence="2 8" id="KW-0813">Transport</keyword>
<feature type="domain" description="TonB-dependent receptor plug" evidence="9">
    <location>
        <begin position="238"/>
        <end position="316"/>
    </location>
</feature>
<evidence type="ECO:0000256" key="1">
    <source>
        <dbReference type="ARBA" id="ARBA00004571"/>
    </source>
</evidence>
<dbReference type="GO" id="GO:0044718">
    <property type="term" value="P:siderophore transmembrane transport"/>
    <property type="evidence" value="ECO:0007669"/>
    <property type="project" value="TreeGrafter"/>
</dbReference>
<feature type="domain" description="TonB-dependent transporter Oar-like beta-barrel" evidence="10">
    <location>
        <begin position="512"/>
        <end position="614"/>
    </location>
</feature>
<evidence type="ECO:0000256" key="8">
    <source>
        <dbReference type="PROSITE-ProRule" id="PRU01360"/>
    </source>
</evidence>
<dbReference type="InterPro" id="IPR008969">
    <property type="entry name" value="CarboxyPept-like_regulatory"/>
</dbReference>
<accession>A1ZT48</accession>
<organism evidence="11 12">
    <name type="scientific">Microscilla marina ATCC 23134</name>
    <dbReference type="NCBI Taxonomy" id="313606"/>
    <lineage>
        <taxon>Bacteria</taxon>
        <taxon>Pseudomonadati</taxon>
        <taxon>Bacteroidota</taxon>
        <taxon>Cytophagia</taxon>
        <taxon>Cytophagales</taxon>
        <taxon>Microscillaceae</taxon>
        <taxon>Microscilla</taxon>
    </lineage>
</organism>
<comment type="similarity">
    <text evidence="8">Belongs to the TonB-dependent receptor family.</text>
</comment>
<keyword evidence="4 8" id="KW-0812">Transmembrane</keyword>
<name>A1ZT48_MICM2</name>
<keyword evidence="3 8" id="KW-1134">Transmembrane beta strand</keyword>
<evidence type="ECO:0000256" key="3">
    <source>
        <dbReference type="ARBA" id="ARBA00022452"/>
    </source>
</evidence>
<keyword evidence="12" id="KW-1185">Reference proteome</keyword>
<comment type="subcellular location">
    <subcellularLocation>
        <location evidence="1 8">Cell outer membrane</location>
        <topology evidence="1 8">Multi-pass membrane protein</topology>
    </subcellularLocation>
</comment>
<dbReference type="Gene3D" id="2.60.40.1120">
    <property type="entry name" value="Carboxypeptidase-like, regulatory domain"/>
    <property type="match status" value="1"/>
</dbReference>
<dbReference type="InterPro" id="IPR039426">
    <property type="entry name" value="TonB-dep_rcpt-like"/>
</dbReference>
<dbReference type="PROSITE" id="PS52016">
    <property type="entry name" value="TONB_DEPENDENT_REC_3"/>
    <property type="match status" value="1"/>
</dbReference>
<dbReference type="Pfam" id="PF25183">
    <property type="entry name" value="OMP_b-brl_4"/>
    <property type="match status" value="1"/>
</dbReference>
<comment type="caution">
    <text evidence="11">The sequence shown here is derived from an EMBL/GenBank/DDBJ whole genome shotgun (WGS) entry which is preliminary data.</text>
</comment>
<keyword evidence="5" id="KW-0732">Signal</keyword>
<dbReference type="Gene3D" id="2.170.130.10">
    <property type="entry name" value="TonB-dependent receptor, plug domain"/>
    <property type="match status" value="1"/>
</dbReference>
<evidence type="ECO:0000259" key="10">
    <source>
        <dbReference type="Pfam" id="PF25183"/>
    </source>
</evidence>
<sequence length="880" mass="99259">MYLTVFVLLVFLGEALGQPSTLLQTPIQLEPGQYTVAQLLKQINNQTGVHFSYSRSLNISKKVLFTDKTLSIKQIVDQMLAPQKLKYLLKGKMIIIRKSFPKIATPTSTTASFTTQPRFYTISGTITDQSNGEALIGATVYIPSLGKGIATNSYGFFALRLAPGKYKVQVSYIGFQSKHYQINLEASKTLNVELPVDKNELATVVITDRGINEHVTSLEVSTNRLDIEEIKSMPAFLGEVDVLQSIRALPGVSSIGEGASGFNVRGGAADQNLILLDEAIVYNSAHLLGLFSVFNPHSVKDVKIYKGAIPPNYGGRLSSVLDIRQKEGNTKRFSGEGGVGFVTSRLMLETPIVKDKSALLVAARRSYADLFLKLSSDQDIRDTQLYFYDLNLKFNYAIDKKNRLYVSGYFGRDVAKIGKLFSFSWGNRTATIRWNHLFNSQLFSNVSLIFSDYNYKLGVLPTNTNGLEFEWVAGISSYQLKNDLTWFINPRHTLDFGISGIGYYFQPGQVDSETSSVKTASERALETAIYANYKQQINKKLTLSYGVRLSAFLSLGERNVRTYLPGQPRRNATVIGQRRYGNNEVVANYWGLEPRLSLRWQFKPKTALKASYARNRQYIHLVSNTTAPLPTDIWKSSDPYIRPLTSDQVALGIFHVIASPALELSAEVYYKKMYDLIDYRNGVNLLLNEYLETELLSGDGRAYGLELMVRKNTGKFRGWLSYTLARSERKIDSDFPEDRVNNGAYYPADYDRTHLLNLTTTYDFNKRVSLSANFTLSTGRPVTFPSAKYQFMGSTVLDYSTRNQNRIPSYHRLDLSLTLKGKPKRKRRWKGEWVFSVYNVYARRNAYSIYFIGDGTAQNEATRLSILGGLFPSITYNFKF</sequence>
<proteinExistence type="inferred from homology"/>
<evidence type="ECO:0000313" key="12">
    <source>
        <dbReference type="Proteomes" id="UP000004095"/>
    </source>
</evidence>
<dbReference type="eggNOG" id="COG4771">
    <property type="taxonomic scope" value="Bacteria"/>
</dbReference>
<dbReference type="InterPro" id="IPR012910">
    <property type="entry name" value="Plug_dom"/>
</dbReference>
<dbReference type="InterPro" id="IPR036942">
    <property type="entry name" value="Beta-barrel_TonB_sf"/>
</dbReference>
<evidence type="ECO:0000313" key="11">
    <source>
        <dbReference type="EMBL" id="EAY26438.1"/>
    </source>
</evidence>
<dbReference type="EMBL" id="AAWS01000034">
    <property type="protein sequence ID" value="EAY26438.1"/>
    <property type="molecule type" value="Genomic_DNA"/>
</dbReference>
<dbReference type="SUPFAM" id="SSF49464">
    <property type="entry name" value="Carboxypeptidase regulatory domain-like"/>
    <property type="match status" value="1"/>
</dbReference>
<protein>
    <submittedName>
        <fullName evidence="11">Putative outer membrane protein probably involved in nutrient binding</fullName>
    </submittedName>
</protein>
<keyword evidence="6 8" id="KW-0472">Membrane</keyword>
<reference evidence="11 12" key="1">
    <citation type="submission" date="2007-01" db="EMBL/GenBank/DDBJ databases">
        <authorList>
            <person name="Haygood M."/>
            <person name="Podell S."/>
            <person name="Anderson C."/>
            <person name="Hopkinson B."/>
            <person name="Roe K."/>
            <person name="Barbeau K."/>
            <person name="Gaasterland T."/>
            <person name="Ferriera S."/>
            <person name="Johnson J."/>
            <person name="Kravitz S."/>
            <person name="Beeson K."/>
            <person name="Sutton G."/>
            <person name="Rogers Y.-H."/>
            <person name="Friedman R."/>
            <person name="Frazier M."/>
            <person name="Venter J.C."/>
        </authorList>
    </citation>
    <scope>NUCLEOTIDE SEQUENCE [LARGE SCALE GENOMIC DNA]</scope>
    <source>
        <strain evidence="11 12">ATCC 23134</strain>
    </source>
</reference>
<dbReference type="GO" id="GO:0009279">
    <property type="term" value="C:cell outer membrane"/>
    <property type="evidence" value="ECO:0007669"/>
    <property type="project" value="UniProtKB-SubCell"/>
</dbReference>